<keyword evidence="1" id="KW-0175">Coiled coil</keyword>
<gene>
    <name evidence="2" type="ORF">BV898_11858</name>
</gene>
<name>A0A1W0WFL5_HYPEX</name>
<dbReference type="OrthoDB" id="10658234at2759"/>
<reference evidence="3" key="1">
    <citation type="submission" date="2017-01" db="EMBL/GenBank/DDBJ databases">
        <title>Comparative genomics of anhydrobiosis in the tardigrade Hypsibius dujardini.</title>
        <authorList>
            <person name="Yoshida Y."/>
            <person name="Koutsovoulos G."/>
            <person name="Laetsch D."/>
            <person name="Stevens L."/>
            <person name="Kumar S."/>
            <person name="Horikawa D."/>
            <person name="Ishino K."/>
            <person name="Komine S."/>
            <person name="Tomita M."/>
            <person name="Blaxter M."/>
            <person name="Arakawa K."/>
        </authorList>
    </citation>
    <scope>NUCLEOTIDE SEQUENCE [LARGE SCALE GENOMIC DNA]</scope>
    <source>
        <strain evidence="3">Z151</strain>
    </source>
</reference>
<evidence type="ECO:0000313" key="2">
    <source>
        <dbReference type="EMBL" id="OQV13977.1"/>
    </source>
</evidence>
<keyword evidence="3" id="KW-1185">Reference proteome</keyword>
<dbReference type="Proteomes" id="UP000192578">
    <property type="component" value="Unassembled WGS sequence"/>
</dbReference>
<feature type="coiled-coil region" evidence="1">
    <location>
        <begin position="5"/>
        <end position="215"/>
    </location>
</feature>
<proteinExistence type="predicted"/>
<feature type="coiled-coil region" evidence="1">
    <location>
        <begin position="273"/>
        <end position="355"/>
    </location>
</feature>
<protein>
    <submittedName>
        <fullName evidence="2">Uncharacterized protein</fullName>
    </submittedName>
</protein>
<evidence type="ECO:0000313" key="3">
    <source>
        <dbReference type="Proteomes" id="UP000192578"/>
    </source>
</evidence>
<dbReference type="EMBL" id="MTYJ01000113">
    <property type="protein sequence ID" value="OQV13977.1"/>
    <property type="molecule type" value="Genomic_DNA"/>
</dbReference>
<sequence>MEEELKSFAAEDESLQKELKEINKAIQGVEASINQAEAEYNRHKSDAERELSLAENFCSKEIEAKDQQIAASTAELEQLEHDLSEFGRNNPQEVEIMHLREDVQRTKMENDMIRAEINQIQQSNTELRRNGESIMAASEDKLRKEQMANEAEDEKTAQDMRCLEKKLRSVDEHVRHLEQQRSQLEKQTIDREKEIDRMQSDIQSTKQHLREKETAMKEMCELIDKQEALEREMDEKYDEDVRQLERRTDDKIRDIKNQMMICAQKKQDNMAKIRGICQEIKDSKEKLRQAEINAQDTFKTLKCLTEEYETIKRQNERSEEFIAFYDAIRSYETKYVELKAALARAKDQRDFLEVKDRERKKDALLVQSPTAAPYARQRQMEKTINGSKPRRFEEKDWREAGCGSIKRQTGSRWERPKDSCRMIASSPSTSVATESNLDVSRRSAMKDPLADPFIQAYIKVNKARKIGIVRLDISQTAYSIATIGRANSSSLDNRRKTNAKTGGIKS</sequence>
<comment type="caution">
    <text evidence="2">The sequence shown here is derived from an EMBL/GenBank/DDBJ whole genome shotgun (WGS) entry which is preliminary data.</text>
</comment>
<organism evidence="2 3">
    <name type="scientific">Hypsibius exemplaris</name>
    <name type="common">Freshwater tardigrade</name>
    <dbReference type="NCBI Taxonomy" id="2072580"/>
    <lineage>
        <taxon>Eukaryota</taxon>
        <taxon>Metazoa</taxon>
        <taxon>Ecdysozoa</taxon>
        <taxon>Tardigrada</taxon>
        <taxon>Eutardigrada</taxon>
        <taxon>Parachela</taxon>
        <taxon>Hypsibioidea</taxon>
        <taxon>Hypsibiidae</taxon>
        <taxon>Hypsibius</taxon>
    </lineage>
</organism>
<dbReference type="AlphaFoldDB" id="A0A1W0WFL5"/>
<accession>A0A1W0WFL5</accession>
<evidence type="ECO:0000256" key="1">
    <source>
        <dbReference type="SAM" id="Coils"/>
    </source>
</evidence>